<accession>A0A1G6CHL0</accession>
<sequence>MRIKGTPVAAKTSGRAIALAVALVMAGVSTIALADDDRLDEAWADAVDGQEPILSDKQFARLNNLAFQAAVTKICDGYELDDAKFSEGLVDATSPAPEGMTDAEAEQWRTAVFFRLGTTYGLFLAEGNAASDDFCESAGELKADAEVPNVWQ</sequence>
<dbReference type="RefSeq" id="WP_090876744.1">
    <property type="nucleotide sequence ID" value="NZ_FMXQ01000004.1"/>
</dbReference>
<feature type="signal peptide" evidence="1">
    <location>
        <begin position="1"/>
        <end position="34"/>
    </location>
</feature>
<evidence type="ECO:0000313" key="3">
    <source>
        <dbReference type="Proteomes" id="UP000199071"/>
    </source>
</evidence>
<evidence type="ECO:0000256" key="1">
    <source>
        <dbReference type="SAM" id="SignalP"/>
    </source>
</evidence>
<dbReference type="STRING" id="665467.SAMN02982931_02501"/>
<protein>
    <submittedName>
        <fullName evidence="2">Uncharacterized protein</fullName>
    </submittedName>
</protein>
<dbReference type="OrthoDB" id="8453355at2"/>
<feature type="chain" id="PRO_5011477634" evidence="1">
    <location>
        <begin position="35"/>
        <end position="152"/>
    </location>
</feature>
<gene>
    <name evidence="2" type="ORF">SAMN02982931_02501</name>
</gene>
<organism evidence="2 3">
    <name type="scientific">Bauldia litoralis</name>
    <dbReference type="NCBI Taxonomy" id="665467"/>
    <lineage>
        <taxon>Bacteria</taxon>
        <taxon>Pseudomonadati</taxon>
        <taxon>Pseudomonadota</taxon>
        <taxon>Alphaproteobacteria</taxon>
        <taxon>Hyphomicrobiales</taxon>
        <taxon>Kaistiaceae</taxon>
        <taxon>Bauldia</taxon>
    </lineage>
</organism>
<dbReference type="EMBL" id="FMXQ01000004">
    <property type="protein sequence ID" value="SDB32265.1"/>
    <property type="molecule type" value="Genomic_DNA"/>
</dbReference>
<keyword evidence="1" id="KW-0732">Signal</keyword>
<name>A0A1G6CHL0_9HYPH</name>
<dbReference type="Proteomes" id="UP000199071">
    <property type="component" value="Unassembled WGS sequence"/>
</dbReference>
<keyword evidence="3" id="KW-1185">Reference proteome</keyword>
<evidence type="ECO:0000313" key="2">
    <source>
        <dbReference type="EMBL" id="SDB32265.1"/>
    </source>
</evidence>
<dbReference type="AlphaFoldDB" id="A0A1G6CHL0"/>
<reference evidence="2 3" key="1">
    <citation type="submission" date="2016-10" db="EMBL/GenBank/DDBJ databases">
        <authorList>
            <person name="de Groot N.N."/>
        </authorList>
    </citation>
    <scope>NUCLEOTIDE SEQUENCE [LARGE SCALE GENOMIC DNA]</scope>
    <source>
        <strain evidence="2 3">ATCC 35022</strain>
    </source>
</reference>
<proteinExistence type="predicted"/>